<dbReference type="AlphaFoldDB" id="A0A0M6Y665"/>
<gene>
    <name evidence="3" type="ORF">LAL4801_03642</name>
</gene>
<reference evidence="4" key="1">
    <citation type="submission" date="2015-07" db="EMBL/GenBank/DDBJ databases">
        <authorList>
            <person name="Rodrigo-Torres Lidia"/>
            <person name="Arahal R.David."/>
        </authorList>
    </citation>
    <scope>NUCLEOTIDE SEQUENCE [LARGE SCALE GENOMIC DNA]</scope>
    <source>
        <strain evidence="4">CECT 4801</strain>
    </source>
</reference>
<dbReference type="STRING" id="187304.B0E33_05135"/>
<dbReference type="InterPro" id="IPR025240">
    <property type="entry name" value="DUF4189"/>
</dbReference>
<sequence length="307" mass="32117">MKTLVFMGLLSVTVLCAGGSANASESLNYRCKLGNEFVFIETIPEEGRAILEDINGKTILVPDGRGGYFNDDEEISFERAKAVPELWLGDVSHNCEIAAPDSIGQSQASNAVGKNETQLNLQGQSRGGKLRAGPGTNFAQVGSLSEGTWVTILKNSGVRMDGYDWFEVVADSGLRGFQWGGIMCSNGSKIAGVYQACGAQASAQPATKVAQQLGSGWMAFALAPGGAFGHGAASTRAAAEQFAMQYCGNNQCRIADATQARCHALAVSPSSNGIGAGDSEQAAMNFAMGWCSNSGASGCRIEYSYCQ</sequence>
<evidence type="ECO:0000259" key="2">
    <source>
        <dbReference type="Pfam" id="PF13827"/>
    </source>
</evidence>
<keyword evidence="4" id="KW-1185">Reference proteome</keyword>
<feature type="domain" description="DUF4189" evidence="2">
    <location>
        <begin position="217"/>
        <end position="306"/>
    </location>
</feature>
<keyword evidence="1" id="KW-0732">Signal</keyword>
<feature type="chain" id="PRO_5005807888" description="DUF4189 domain-containing protein" evidence="1">
    <location>
        <begin position="24"/>
        <end position="307"/>
    </location>
</feature>
<evidence type="ECO:0000313" key="3">
    <source>
        <dbReference type="EMBL" id="CTQ45194.1"/>
    </source>
</evidence>
<feature type="signal peptide" evidence="1">
    <location>
        <begin position="1"/>
        <end position="23"/>
    </location>
</feature>
<protein>
    <recommendedName>
        <fullName evidence="2">DUF4189 domain-containing protein</fullName>
    </recommendedName>
</protein>
<dbReference type="EMBL" id="CXST01000002">
    <property type="protein sequence ID" value="CTQ45194.1"/>
    <property type="molecule type" value="Genomic_DNA"/>
</dbReference>
<organism evidence="3 4">
    <name type="scientific">Roseibium aggregatum</name>
    <dbReference type="NCBI Taxonomy" id="187304"/>
    <lineage>
        <taxon>Bacteria</taxon>
        <taxon>Pseudomonadati</taxon>
        <taxon>Pseudomonadota</taxon>
        <taxon>Alphaproteobacteria</taxon>
        <taxon>Hyphomicrobiales</taxon>
        <taxon>Stappiaceae</taxon>
        <taxon>Roseibium</taxon>
    </lineage>
</organism>
<dbReference type="Proteomes" id="UP000048926">
    <property type="component" value="Unassembled WGS sequence"/>
</dbReference>
<accession>A0A0M6Y665</accession>
<dbReference type="Gene3D" id="2.30.30.40">
    <property type="entry name" value="SH3 Domains"/>
    <property type="match status" value="1"/>
</dbReference>
<name>A0A0M6Y665_9HYPH</name>
<evidence type="ECO:0000256" key="1">
    <source>
        <dbReference type="SAM" id="SignalP"/>
    </source>
</evidence>
<dbReference type="OrthoDB" id="8457000at2"/>
<dbReference type="Pfam" id="PF13827">
    <property type="entry name" value="DUF4189"/>
    <property type="match status" value="1"/>
</dbReference>
<evidence type="ECO:0000313" key="4">
    <source>
        <dbReference type="Proteomes" id="UP000048926"/>
    </source>
</evidence>
<proteinExistence type="predicted"/>